<dbReference type="PANTHER" id="PTHR45780">
    <property type="entry name" value="ETHANOLAMINE-PHOSPHATE CYTIDYLYLTRANSFERASE"/>
    <property type="match status" value="1"/>
</dbReference>
<keyword evidence="6" id="KW-0594">Phospholipid biosynthesis</keyword>
<dbReference type="InterPro" id="IPR004821">
    <property type="entry name" value="Cyt_trans-like"/>
</dbReference>
<protein>
    <recommendedName>
        <fullName evidence="9">Cytidyltransferase-like domain-containing protein</fullName>
    </recommendedName>
</protein>
<keyword evidence="5" id="KW-0443">Lipid metabolism</keyword>
<dbReference type="InterPro" id="IPR044608">
    <property type="entry name" value="Ect1/PCYT2"/>
</dbReference>
<name>A0A8J2K6L8_9HEXA</name>
<dbReference type="CDD" id="cd02173">
    <property type="entry name" value="ECT"/>
    <property type="match status" value="1"/>
</dbReference>
<dbReference type="PANTHER" id="PTHR45780:SF2">
    <property type="entry name" value="ETHANOLAMINE-PHOSPHATE CYTIDYLYLTRANSFERASE"/>
    <property type="match status" value="1"/>
</dbReference>
<dbReference type="EMBL" id="CAJVCH010197391">
    <property type="protein sequence ID" value="CAG7730633.1"/>
    <property type="molecule type" value="Genomic_DNA"/>
</dbReference>
<evidence type="ECO:0000256" key="6">
    <source>
        <dbReference type="ARBA" id="ARBA00023209"/>
    </source>
</evidence>
<dbReference type="Proteomes" id="UP000708208">
    <property type="component" value="Unassembled WGS sequence"/>
</dbReference>
<feature type="compositionally biased region" description="Basic and acidic residues" evidence="8">
    <location>
        <begin position="12"/>
        <end position="23"/>
    </location>
</feature>
<evidence type="ECO:0000256" key="5">
    <source>
        <dbReference type="ARBA" id="ARBA00023098"/>
    </source>
</evidence>
<feature type="compositionally biased region" description="Basic and acidic residues" evidence="8">
    <location>
        <begin position="118"/>
        <end position="129"/>
    </location>
</feature>
<comment type="caution">
    <text evidence="10">The sequence shown here is derived from an EMBL/GenBank/DDBJ whole genome shotgun (WGS) entry which is preliminary data.</text>
</comment>
<dbReference type="GO" id="GO:0005737">
    <property type="term" value="C:cytoplasm"/>
    <property type="evidence" value="ECO:0007669"/>
    <property type="project" value="TreeGrafter"/>
</dbReference>
<feature type="region of interest" description="Disordered" evidence="8">
    <location>
        <begin position="118"/>
        <end position="140"/>
    </location>
</feature>
<evidence type="ECO:0000259" key="9">
    <source>
        <dbReference type="Pfam" id="PF01467"/>
    </source>
</evidence>
<keyword evidence="2" id="KW-0444">Lipid biosynthesis</keyword>
<keyword evidence="3" id="KW-0808">Transferase</keyword>
<dbReference type="Pfam" id="PF01467">
    <property type="entry name" value="CTP_transf_like"/>
    <property type="match status" value="2"/>
</dbReference>
<dbReference type="NCBIfam" id="TIGR00125">
    <property type="entry name" value="cyt_tran_rel"/>
    <property type="match status" value="1"/>
</dbReference>
<comment type="similarity">
    <text evidence="1">Belongs to the cytidylyltransferase family.</text>
</comment>
<dbReference type="AlphaFoldDB" id="A0A8J2K6L8"/>
<feature type="domain" description="Cytidyltransferase-like" evidence="9">
    <location>
        <begin position="178"/>
        <end position="266"/>
    </location>
</feature>
<evidence type="ECO:0000256" key="1">
    <source>
        <dbReference type="ARBA" id="ARBA00010101"/>
    </source>
</evidence>
<sequence>MHLSRRFKKNGVHSDEEIQEHKSTPPVFTEEERYELVKAIKWVDDVVEAAPYVTTLKTLEENNCQYCAHGNDITTTADGFDTYQRVKDANRYLEVERTQGVSTTDLLKRMIKVSKLQNDRDNNNNKLEDSQEPNHQFQEKLPKVSSYTGNSKLILTTQKLLQFSENKKPKPGDKVIYVAGTFDVFNVGHLRFLKRAKQLGDYLIVGVYDDETASLCHGPGYPIMTLNERALSLLACKYVSDVVIGAPLVISADLIDHLNVSVVALGFNGTSSHPVTNQDLYVVPREKHLFQVIDSGCPLTTQDLVARVGRLASQYEERNRKKEEKEAKIILAQ</sequence>
<keyword evidence="4" id="KW-0548">Nucleotidyltransferase</keyword>
<reference evidence="10" key="1">
    <citation type="submission" date="2021-06" db="EMBL/GenBank/DDBJ databases">
        <authorList>
            <person name="Hodson N. C."/>
            <person name="Mongue J. A."/>
            <person name="Jaron S. K."/>
        </authorList>
    </citation>
    <scope>NUCLEOTIDE SEQUENCE</scope>
</reference>
<proteinExistence type="inferred from homology"/>
<gene>
    <name evidence="10" type="ORF">AFUS01_LOCUS19259</name>
</gene>
<dbReference type="GO" id="GO:0004306">
    <property type="term" value="F:ethanolamine-phosphate cytidylyltransferase activity"/>
    <property type="evidence" value="ECO:0007669"/>
    <property type="project" value="InterPro"/>
</dbReference>
<feature type="domain" description="Cytidyltransferase-like" evidence="9">
    <location>
        <begin position="11"/>
        <end position="108"/>
    </location>
</feature>
<dbReference type="GO" id="GO:0006646">
    <property type="term" value="P:phosphatidylethanolamine biosynthetic process"/>
    <property type="evidence" value="ECO:0007669"/>
    <property type="project" value="InterPro"/>
</dbReference>
<keyword evidence="7" id="KW-1208">Phospholipid metabolism</keyword>
<feature type="compositionally biased region" description="Basic residues" evidence="8">
    <location>
        <begin position="1"/>
        <end position="11"/>
    </location>
</feature>
<accession>A0A8J2K6L8</accession>
<organism evidence="10 11">
    <name type="scientific">Allacma fusca</name>
    <dbReference type="NCBI Taxonomy" id="39272"/>
    <lineage>
        <taxon>Eukaryota</taxon>
        <taxon>Metazoa</taxon>
        <taxon>Ecdysozoa</taxon>
        <taxon>Arthropoda</taxon>
        <taxon>Hexapoda</taxon>
        <taxon>Collembola</taxon>
        <taxon>Symphypleona</taxon>
        <taxon>Sminthuridae</taxon>
        <taxon>Allacma</taxon>
    </lineage>
</organism>
<evidence type="ECO:0000313" key="10">
    <source>
        <dbReference type="EMBL" id="CAG7730633.1"/>
    </source>
</evidence>
<evidence type="ECO:0000256" key="7">
    <source>
        <dbReference type="ARBA" id="ARBA00023264"/>
    </source>
</evidence>
<evidence type="ECO:0000256" key="3">
    <source>
        <dbReference type="ARBA" id="ARBA00022679"/>
    </source>
</evidence>
<keyword evidence="11" id="KW-1185">Reference proteome</keyword>
<evidence type="ECO:0000256" key="2">
    <source>
        <dbReference type="ARBA" id="ARBA00022516"/>
    </source>
</evidence>
<evidence type="ECO:0000256" key="8">
    <source>
        <dbReference type="SAM" id="MobiDB-lite"/>
    </source>
</evidence>
<evidence type="ECO:0000313" key="11">
    <source>
        <dbReference type="Proteomes" id="UP000708208"/>
    </source>
</evidence>
<evidence type="ECO:0000256" key="4">
    <source>
        <dbReference type="ARBA" id="ARBA00022695"/>
    </source>
</evidence>
<feature type="region of interest" description="Disordered" evidence="8">
    <location>
        <begin position="1"/>
        <end position="26"/>
    </location>
</feature>
<dbReference type="OrthoDB" id="40021at2759"/>